<proteinExistence type="predicted"/>
<dbReference type="AlphaFoldDB" id="A0A174MSR5"/>
<protein>
    <recommendedName>
        <fullName evidence="3">Rpn family recombination-promoting nuclease/putative transposase</fullName>
    </recommendedName>
</protein>
<organism evidence="1 2">
    <name type="scientific">Hungatella hathewayi</name>
    <dbReference type="NCBI Taxonomy" id="154046"/>
    <lineage>
        <taxon>Bacteria</taxon>
        <taxon>Bacillati</taxon>
        <taxon>Bacillota</taxon>
        <taxon>Clostridia</taxon>
        <taxon>Lachnospirales</taxon>
        <taxon>Lachnospiraceae</taxon>
        <taxon>Hungatella</taxon>
    </lineage>
</organism>
<evidence type="ECO:0000313" key="2">
    <source>
        <dbReference type="Proteomes" id="UP000095651"/>
    </source>
</evidence>
<sequence>MGDIAYQNKDVTAKVMAEALKGKSLAPFGIHQLKIVDILPTNLPVIESNELRLDNLFLLSDGSIGIMDYESAHNQENFVKYINYMARVIKRYAINHELDRIKQIKMIVIYTADVDHAEAVYDLGGIVLKIEPTFLVEADTKAQYDRIRQRIDAGERLTDEELMELMILPLTVKGKKEKQPVIISAVELAKRIADRKQALEALAGILTFSDKLIDEAYKRQIKEEMRMTQIGQMLIDEGMEKGMEKGIQALIEDNREDGVSEERIVEKLQKRFSMDRGKAEAYLQRFTRS</sequence>
<evidence type="ECO:0000313" key="1">
    <source>
        <dbReference type="EMBL" id="CUP37280.1"/>
    </source>
</evidence>
<name>A0A174MSR5_9FIRM</name>
<gene>
    <name evidence="1" type="ORF">ERS852407_05744</name>
</gene>
<evidence type="ECO:0008006" key="3">
    <source>
        <dbReference type="Google" id="ProtNLM"/>
    </source>
</evidence>
<dbReference type="EMBL" id="CYZE01000027">
    <property type="protein sequence ID" value="CUP37280.1"/>
    <property type="molecule type" value="Genomic_DNA"/>
</dbReference>
<reference evidence="1 2" key="1">
    <citation type="submission" date="2015-09" db="EMBL/GenBank/DDBJ databases">
        <authorList>
            <consortium name="Pathogen Informatics"/>
        </authorList>
    </citation>
    <scope>NUCLEOTIDE SEQUENCE [LARGE SCALE GENOMIC DNA]</scope>
    <source>
        <strain evidence="1 2">2789STDY5608850</strain>
    </source>
</reference>
<dbReference type="RefSeq" id="WP_055660392.1">
    <property type="nucleotide sequence ID" value="NZ_CABIXC010000027.1"/>
</dbReference>
<accession>A0A174MSR5</accession>
<dbReference type="Proteomes" id="UP000095651">
    <property type="component" value="Unassembled WGS sequence"/>
</dbReference>